<proteinExistence type="predicted"/>
<dbReference type="InterPro" id="IPR007499">
    <property type="entry name" value="ERF_bacteria_virus"/>
</dbReference>
<name>A0ABU7QA52_9ACTN</name>
<feature type="compositionally biased region" description="Low complexity" evidence="1">
    <location>
        <begin position="1"/>
        <end position="21"/>
    </location>
</feature>
<comment type="caution">
    <text evidence="2">The sequence shown here is derived from an EMBL/GenBank/DDBJ whole genome shotgun (WGS) entry which is preliminary data.</text>
</comment>
<organism evidence="2 3">
    <name type="scientific">Streptomyces asiaticus subsp. ignotus</name>
    <dbReference type="NCBI Taxonomy" id="3098222"/>
    <lineage>
        <taxon>Bacteria</taxon>
        <taxon>Bacillati</taxon>
        <taxon>Actinomycetota</taxon>
        <taxon>Actinomycetes</taxon>
        <taxon>Kitasatosporales</taxon>
        <taxon>Streptomycetaceae</taxon>
        <taxon>Streptomyces</taxon>
        <taxon>Streptomyces violaceusniger group</taxon>
    </lineage>
</organism>
<gene>
    <name evidence="2" type="ORF">V2J94_41640</name>
</gene>
<evidence type="ECO:0000313" key="2">
    <source>
        <dbReference type="EMBL" id="MEE4598275.1"/>
    </source>
</evidence>
<evidence type="ECO:0000256" key="1">
    <source>
        <dbReference type="SAM" id="MobiDB-lite"/>
    </source>
</evidence>
<accession>A0ABU7QA52</accession>
<dbReference type="Proteomes" id="UP001354709">
    <property type="component" value="Unassembled WGS sequence"/>
</dbReference>
<dbReference type="Pfam" id="PF04404">
    <property type="entry name" value="ERF"/>
    <property type="match status" value="1"/>
</dbReference>
<evidence type="ECO:0000313" key="3">
    <source>
        <dbReference type="Proteomes" id="UP001354709"/>
    </source>
</evidence>
<reference evidence="2 3" key="1">
    <citation type="submission" date="2023-11" db="EMBL/GenBank/DDBJ databases">
        <title>30 novel species of actinomycetes from the DSMZ collection.</title>
        <authorList>
            <person name="Nouioui I."/>
        </authorList>
    </citation>
    <scope>NUCLEOTIDE SEQUENCE [LARGE SCALE GENOMIC DNA]</scope>
    <source>
        <strain evidence="2 3">DSM 41524</strain>
    </source>
</reference>
<protein>
    <submittedName>
        <fullName evidence="2">ERF family protein</fullName>
    </submittedName>
</protein>
<sequence length="261" mass="28553">MTTIAERAAAAAGRTDTAPAAEPGETFTSPAAEPLPDLSGYVPREGEDWDMVPVHIAWLRVRRDIAYIGKGDDYKENGKTKYNFRGYERTVAAFGPITLKHGVSVIPHRVTPSHRDAKSGKGTPMRESTTKITWRVYGPKGDFFEMESEGESLDYADKGTAKAQTIAQRVALLVAGLIPTGAPDSDESNIERGEAPPRTAGSYRDEILEQGTSRQRMAQINYEIKQVGLYNTKVVNEVGDEEELGAFLFRIGQERFAGGGQ</sequence>
<keyword evidence="3" id="KW-1185">Reference proteome</keyword>
<dbReference type="RefSeq" id="WP_330815524.1">
    <property type="nucleotide sequence ID" value="NZ_JAZBJO010000045.1"/>
</dbReference>
<dbReference type="EMBL" id="JAZBJO010000045">
    <property type="protein sequence ID" value="MEE4598275.1"/>
    <property type="molecule type" value="Genomic_DNA"/>
</dbReference>
<feature type="region of interest" description="Disordered" evidence="1">
    <location>
        <begin position="1"/>
        <end position="39"/>
    </location>
</feature>